<evidence type="ECO:0000259" key="5">
    <source>
        <dbReference type="Pfam" id="PF08314"/>
    </source>
</evidence>
<dbReference type="Proteomes" id="UP000827889">
    <property type="component" value="Chromosome 9"/>
</dbReference>
<feature type="domain" description="Sec39" evidence="5">
    <location>
        <begin position="580"/>
        <end position="791"/>
    </location>
</feature>
<reference evidence="7" key="1">
    <citation type="submission" date="2025-08" db="UniProtKB">
        <authorList>
            <consortium name="RefSeq"/>
        </authorList>
    </citation>
    <scope>IDENTIFICATION</scope>
    <source>
        <tissue evidence="7">Leaf</tissue>
    </source>
</reference>
<dbReference type="SUPFAM" id="SSF50978">
    <property type="entry name" value="WD40 repeat-like"/>
    <property type="match status" value="1"/>
</dbReference>
<keyword evidence="4" id="KW-0653">Protein transport</keyword>
<dbReference type="GeneID" id="115728782"/>
<dbReference type="Pfam" id="PF08314">
    <property type="entry name" value="Sec39"/>
    <property type="match status" value="2"/>
</dbReference>
<dbReference type="RefSeq" id="XP_048141035.1">
    <property type="nucleotide sequence ID" value="XM_048285078.1"/>
</dbReference>
<evidence type="ECO:0000256" key="1">
    <source>
        <dbReference type="ARBA" id="ARBA00004240"/>
    </source>
</evidence>
<evidence type="ECO:0000256" key="2">
    <source>
        <dbReference type="ARBA" id="ARBA00022448"/>
    </source>
</evidence>
<dbReference type="PANTHER" id="PTHR15922:SF2">
    <property type="entry name" value="NBAS SUBUNIT OF NRZ TETHERING COMPLEX"/>
    <property type="match status" value="1"/>
</dbReference>
<dbReference type="InterPro" id="IPR013244">
    <property type="entry name" value="Sec39_domain"/>
</dbReference>
<organism evidence="6 7">
    <name type="scientific">Rhodamnia argentea</name>
    <dbReference type="NCBI Taxonomy" id="178133"/>
    <lineage>
        <taxon>Eukaryota</taxon>
        <taxon>Viridiplantae</taxon>
        <taxon>Streptophyta</taxon>
        <taxon>Embryophyta</taxon>
        <taxon>Tracheophyta</taxon>
        <taxon>Spermatophyta</taxon>
        <taxon>Magnoliopsida</taxon>
        <taxon>eudicotyledons</taxon>
        <taxon>Gunneridae</taxon>
        <taxon>Pentapetalae</taxon>
        <taxon>rosids</taxon>
        <taxon>malvids</taxon>
        <taxon>Myrtales</taxon>
        <taxon>Myrtaceae</taxon>
        <taxon>Myrtoideae</taxon>
        <taxon>Myrteae</taxon>
        <taxon>Australasian group</taxon>
        <taxon>Rhodamnia</taxon>
    </lineage>
</organism>
<evidence type="ECO:0000313" key="7">
    <source>
        <dbReference type="RefSeq" id="XP_048141035.1"/>
    </source>
</evidence>
<accession>A0ABM3HWR5</accession>
<gene>
    <name evidence="7" type="primary">LOC115728782</name>
</gene>
<keyword evidence="6" id="KW-1185">Reference proteome</keyword>
<evidence type="ECO:0000256" key="4">
    <source>
        <dbReference type="ARBA" id="ARBA00022927"/>
    </source>
</evidence>
<dbReference type="PANTHER" id="PTHR15922">
    <property type="entry name" value="NEUROBLASTOMA-AMPLIFIED SEQUENCE"/>
    <property type="match status" value="1"/>
</dbReference>
<proteinExistence type="predicted"/>
<name>A0ABM3HWR5_9MYRT</name>
<evidence type="ECO:0000256" key="3">
    <source>
        <dbReference type="ARBA" id="ARBA00022824"/>
    </source>
</evidence>
<protein>
    <submittedName>
        <fullName evidence="7">LOW QUALITY PROTEIN: MAG2-interacting protein 2-like</fullName>
    </submittedName>
</protein>
<keyword evidence="2" id="KW-0813">Transport</keyword>
<feature type="domain" description="Sec39" evidence="5">
    <location>
        <begin position="885"/>
        <end position="1102"/>
    </location>
</feature>
<comment type="subcellular location">
    <subcellularLocation>
        <location evidence="1">Endoplasmic reticulum</location>
    </subcellularLocation>
</comment>
<keyword evidence="3" id="KW-0256">Endoplasmic reticulum</keyword>
<evidence type="ECO:0000313" key="6">
    <source>
        <dbReference type="Proteomes" id="UP000827889"/>
    </source>
</evidence>
<sequence>MGEKEGEVLYEIRRHASGPCVSNYPPQQVNEASSGSFLSLISGVSRLKQKWNEYREPRKLKKLISLFVSPSGEHVAVAVGNRITILHKKDDYREPCGIFINRSFCTFTAGAWSDYHDVLGVADDSETLYFIKSNGDEIGRIMRRHLRVPLPIISLIAPDDHDMQKSSLCGFTVVTCDGSLQHIEICQDSTASVSSTQYLNTSSTLKGQLHDIICLDYHPKLFLLAAVGRDVGGLSLSKGSSGCYVLSFWHRNATSDLEHLYAAEFKGVYSLPKGYQCHQSYPKVLISPRGTFAAALDVAGEMHIFRRDTKGLSLVNSSLGGRSEVQELLSGTVDFTWWSDYVVTVTKRGGVTTMIDVTNGLNVKDSDPAYSISVLQRVQEVEGQLFLIETTPSDNSAINRQKNGSYIVEQITEYNFDQFDLSRLQWSLISFSEKSIQEMYRILISNKKYEAAMEFAYHHGLDRDDVMKSQWLHSDQGKHAIKDFLIMITDQDFVLAQCVEKVGSTEDAAKALLEHGLRLTDQYVFSKLEDENRVIWDRRMTRLQLLQYRDRLETYMGINMGRFSVQDYFKFRDMPLNDAAVKLAESGKIGALNLLFKRHPYSLIPFMLEILAAIPETVPVQTYKQLLPGSRPPTNIVLREEDWVESEKMVNFIQKLPMDDEAAFKFKTEPIVKRCLAYCWLPTDEILSWYKKRAIDIDSFSGQLDNCLCLVDVGRSTGINALQHLYEDISYLNQLIYTDDVDADLNISLSLVAWEDLSDYEKFKMMLKGVKVETVIERLHNRAMPFMQNRLHGAALFSEDEVESFLVRWLKEMALENKLDLCLVVIDEGCRDFGHNGFFKDEVEAVDSTLQCICRCSSTNQWSNMAAILSKLPQVQGNADLEGRLKLAEAHIEAGRILAFYQVPKPINLFLEAHSDEKAVKQIFRLILSKFVRRQAGQSDNDWASMWRDMQSLREKAFTFLDAEYMLIEFCKGLLKAGKFSLARNYLKGTSTVALAPEKAENLVIQAAREYFFSASTLASSEIWKAKECLNLFPGSSAVKAENDIIDALTTKLPRFGVTLLPMQFRQIKDPMEIIKMVITSQPGAYLDVDEIIEVSKLLGLRSKDDISAVEEAIAREAAVAGDLQLAFDLCLVLVKKGHGLVWDLCAAIARGPGLENMDVNSRKLLLGFALSNCDEESIGELLHAWKDLDMQGQCETLMTLTGTGPNFSVKSALVNSNPVELTEGASSLTAGKVPINRSTTDDRLVHLSSTENIVLSVARDLPLETGSMWDSLLENERISSFAASELPWLIQLSRTVGSNKKLNSGLIFGENYVNVRAYAGATIMSWLAKYGFAPRDDLIVSLAKSVIESQATEWEDILGCSVLLNLVDAFNGVEVIEEELKRRQNYQEICSIMNVGMKYGLLHNSGVECEDFNGRRELLQRFFKEKHMPVSSDEIEKFGNVQSTFWREWKLKLEERKHVADHSRVLEQIIPGVDTARFLSGDTGYIESVVYSLIESVKMERKHILKDLLKLANMYSLNRSEVLLRFLSSVLVSDIWTNDDITAEIAEVRGEIVGFGQRTVETISMMVYPVIEGHKKHRLAYLYSLISDCCMQLDEKKESLPLIHPDQAIITSSGLARFYKVIEQECRNISFVKDLNFKNIVGLGGLNLECFQDEVYRNIDEHSVEALANMVQALVSLYAGIPPEGLISWQDVYKYYILSLLMPLVGDERTNFTVERPETYQGFIGQVEHKYEMCRKYIKLLTDSDFFEIMKRFFIVSIPNTATRGSLLDTSAWQECLILLMNFFIRLTEDIEEVSCHKRSGEILRFNPTYFMKCLKSFTRLVIEDSVSPSQGWGTILGCINSDFMEGVAAESSIFCRAMIFSGCGFGVISEVFSEAEVLCSSSLEAEKGMQGLPALYVSILEPILQGLASEVPEYQNLCNLLSSLSKLEGDMENQKRVRRMVWERMADYSNDLKLPGHVRVYALELMQSIVGRPIKSTFSQQQLNVLPWEGWDELHDTGERRVTSPSQGVSDYPDTSNRFTSTLVALRSSQIMAPICPSLEITPDDLLDIDTAVSCFSKLCRAADTDSYLKALVAVLAEWEGLFVVGKDGKNSAEVTDAGNDWENDDWNEGWESFQEVEPLNTENKGSSLSLHPLHVCWSELIQRHVALSLFGEVLQFLDLSLSKPNGILLDEDNARSLCEMVLGRDFLWAFKMMMLLPYGDLQLNCLDAVEEKLKQEGMTDGIGKDLDVLILMLYSGVISKIISGSLYDSSFSYICYLVGYFSRQCQEACLLRLAHKETSSSEDERPSLIVFERILLPIFICELVKADQKMLAGFIITKYMHTNASLCLINIAEAGLRSFLEGQLNELHHGDFDLKTTFPDIALRHAISSLLGRLVDLIPSALSFLSER</sequence>
<dbReference type="InterPro" id="IPR036322">
    <property type="entry name" value="WD40_repeat_dom_sf"/>
</dbReference>